<proteinExistence type="predicted"/>
<name>A0ABV3PFT9_9HYPH</name>
<feature type="region of interest" description="Disordered" evidence="1">
    <location>
        <begin position="73"/>
        <end position="133"/>
    </location>
</feature>
<dbReference type="Proteomes" id="UP001555786">
    <property type="component" value="Unassembled WGS sequence"/>
</dbReference>
<dbReference type="RefSeq" id="WP_367622852.1">
    <property type="nucleotide sequence ID" value="NZ_JBFNQD010000001.1"/>
</dbReference>
<gene>
    <name evidence="2" type="ORF">ABXS05_03015</name>
</gene>
<evidence type="ECO:0000313" key="2">
    <source>
        <dbReference type="EMBL" id="MEW9304492.1"/>
    </source>
</evidence>
<accession>A0ABV3PFT9</accession>
<dbReference type="EMBL" id="JBFNQD010000001">
    <property type="protein sequence ID" value="MEW9304492.1"/>
    <property type="molecule type" value="Genomic_DNA"/>
</dbReference>
<keyword evidence="3" id="KW-1185">Reference proteome</keyword>
<feature type="compositionally biased region" description="Low complexity" evidence="1">
    <location>
        <begin position="79"/>
        <end position="92"/>
    </location>
</feature>
<organism evidence="2 3">
    <name type="scientific">Labrys neptuniae</name>
    <dbReference type="NCBI Taxonomy" id="376174"/>
    <lineage>
        <taxon>Bacteria</taxon>
        <taxon>Pseudomonadati</taxon>
        <taxon>Pseudomonadota</taxon>
        <taxon>Alphaproteobacteria</taxon>
        <taxon>Hyphomicrobiales</taxon>
        <taxon>Xanthobacteraceae</taxon>
        <taxon>Labrys</taxon>
    </lineage>
</organism>
<sequence>MTRTPRLPDPSLINDDTPLQLHIAAQLAYPDGSMSVSGLRKERDRGTLAVERVANREYTTLGAIKRMRESCLVQQKAPASSSVRTAASGSSGTDKRSEELAALSRTVQRLRESSKTTSPKNTNRTSAAVIRLK</sequence>
<feature type="compositionally biased region" description="Polar residues" evidence="1">
    <location>
        <begin position="115"/>
        <end position="126"/>
    </location>
</feature>
<comment type="caution">
    <text evidence="2">The sequence shown here is derived from an EMBL/GenBank/DDBJ whole genome shotgun (WGS) entry which is preliminary data.</text>
</comment>
<reference evidence="2 3" key="1">
    <citation type="submission" date="2024-07" db="EMBL/GenBank/DDBJ databases">
        <title>Description of Labrys sedimenti sp. nov., isolated from a diclofenac-degrading enrichment culture.</title>
        <authorList>
            <person name="Tancsics A."/>
            <person name="Csepanyi A."/>
        </authorList>
    </citation>
    <scope>NUCLEOTIDE SEQUENCE [LARGE SCALE GENOMIC DNA]</scope>
    <source>
        <strain evidence="2 3">LMG 23578</strain>
    </source>
</reference>
<protein>
    <submittedName>
        <fullName evidence="2">Excisionase</fullName>
    </submittedName>
</protein>
<evidence type="ECO:0000256" key="1">
    <source>
        <dbReference type="SAM" id="MobiDB-lite"/>
    </source>
</evidence>
<evidence type="ECO:0000313" key="3">
    <source>
        <dbReference type="Proteomes" id="UP001555786"/>
    </source>
</evidence>